<accession>A0ABR6X5D7</accession>
<organism evidence="2 3">
    <name type="scientific">Undibacterium seohonense</name>
    <dbReference type="NCBI Taxonomy" id="1344950"/>
    <lineage>
        <taxon>Bacteria</taxon>
        <taxon>Pseudomonadati</taxon>
        <taxon>Pseudomonadota</taxon>
        <taxon>Betaproteobacteria</taxon>
        <taxon>Burkholderiales</taxon>
        <taxon>Oxalobacteraceae</taxon>
        <taxon>Undibacterium</taxon>
    </lineage>
</organism>
<evidence type="ECO:0000313" key="2">
    <source>
        <dbReference type="EMBL" id="MBC3808104.1"/>
    </source>
</evidence>
<dbReference type="EMBL" id="JACOFW010000013">
    <property type="protein sequence ID" value="MBC3808104.1"/>
    <property type="molecule type" value="Genomic_DNA"/>
</dbReference>
<feature type="transmembrane region" description="Helical" evidence="1">
    <location>
        <begin position="6"/>
        <end position="23"/>
    </location>
</feature>
<reference evidence="2 3" key="1">
    <citation type="submission" date="2020-08" db="EMBL/GenBank/DDBJ databases">
        <title>Novel species isolated from subtropical streams in China.</title>
        <authorList>
            <person name="Lu H."/>
        </authorList>
    </citation>
    <scope>NUCLEOTIDE SEQUENCE [LARGE SCALE GENOMIC DNA]</scope>
    <source>
        <strain evidence="2 3">KACC 16656</strain>
    </source>
</reference>
<dbReference type="Proteomes" id="UP000648257">
    <property type="component" value="Unassembled WGS sequence"/>
</dbReference>
<dbReference type="RefSeq" id="WP_186923182.1">
    <property type="nucleotide sequence ID" value="NZ_JACOFW010000013.1"/>
</dbReference>
<keyword evidence="3" id="KW-1185">Reference proteome</keyword>
<protein>
    <submittedName>
        <fullName evidence="2">Uncharacterized protein</fullName>
    </submittedName>
</protein>
<evidence type="ECO:0000256" key="1">
    <source>
        <dbReference type="SAM" id="Phobius"/>
    </source>
</evidence>
<keyword evidence="1" id="KW-0472">Membrane</keyword>
<name>A0ABR6X5D7_9BURK</name>
<comment type="caution">
    <text evidence="2">The sequence shown here is derived from an EMBL/GenBank/DDBJ whole genome shotgun (WGS) entry which is preliminary data.</text>
</comment>
<gene>
    <name evidence="2" type="ORF">H8K52_12190</name>
</gene>
<proteinExistence type="predicted"/>
<sequence>MNTILLIAIIILVAAFISFILLLQRRTNSSASMIAPERIDLKPDDALEIISDSGYNLAIFDDNGLKVLESREIEKIPVGAHMVESSSSAISRVKHLAADLFKGAAGIPNNTVEVLFKPEIHQGLIDGTYTLMKTKSGEILADAVDASNKVVGKARLIQGGKAKQLAGGAFQLVSIAVAQSHLADIERSLSAIKDSISEVLERQENEDKARITGAFDYLREISTHMKELRCPDELPQQKRNAIEGIIKDSYSWRNKLEEDMTSLINTISKLTDRDTFGTGDTFEELKNLIDKVRPLLKRRELFLNLASAINFVTAYLDPAKREYSKIDVNEDRWADLINQFKKSALERESTLLEKSFWNSNETLHLRKDKLRSLSSDYHRSGNDQQAEYFALRSSLAESMSRLIDPSGNVRIAISYDDQGNVCGAAIL</sequence>
<keyword evidence="1" id="KW-0812">Transmembrane</keyword>
<keyword evidence="1" id="KW-1133">Transmembrane helix</keyword>
<evidence type="ECO:0000313" key="3">
    <source>
        <dbReference type="Proteomes" id="UP000648257"/>
    </source>
</evidence>